<evidence type="ECO:0000313" key="2">
    <source>
        <dbReference type="EMBL" id="MFD2937337.1"/>
    </source>
</evidence>
<comment type="caution">
    <text evidence="2">The sequence shown here is derived from an EMBL/GenBank/DDBJ whole genome shotgun (WGS) entry which is preliminary data.</text>
</comment>
<dbReference type="Proteomes" id="UP001597512">
    <property type="component" value="Unassembled WGS sequence"/>
</dbReference>
<organism evidence="2 3">
    <name type="scientific">Spirosoma flavum</name>
    <dbReference type="NCBI Taxonomy" id="2048557"/>
    <lineage>
        <taxon>Bacteria</taxon>
        <taxon>Pseudomonadati</taxon>
        <taxon>Bacteroidota</taxon>
        <taxon>Cytophagia</taxon>
        <taxon>Cytophagales</taxon>
        <taxon>Cytophagaceae</taxon>
        <taxon>Spirosoma</taxon>
    </lineage>
</organism>
<dbReference type="EMBL" id="JBHUOM010000025">
    <property type="protein sequence ID" value="MFD2937337.1"/>
    <property type="molecule type" value="Genomic_DNA"/>
</dbReference>
<reference evidence="3" key="1">
    <citation type="journal article" date="2019" name="Int. J. Syst. Evol. Microbiol.">
        <title>The Global Catalogue of Microorganisms (GCM) 10K type strain sequencing project: providing services to taxonomists for standard genome sequencing and annotation.</title>
        <authorList>
            <consortium name="The Broad Institute Genomics Platform"/>
            <consortium name="The Broad Institute Genome Sequencing Center for Infectious Disease"/>
            <person name="Wu L."/>
            <person name="Ma J."/>
        </authorList>
    </citation>
    <scope>NUCLEOTIDE SEQUENCE [LARGE SCALE GENOMIC DNA]</scope>
    <source>
        <strain evidence="3">KCTC 52490</strain>
    </source>
</reference>
<dbReference type="InterPro" id="IPR018712">
    <property type="entry name" value="Tle1-like_cat"/>
</dbReference>
<dbReference type="Pfam" id="PF09994">
    <property type="entry name" value="T6SS_Tle1-like_cat"/>
    <property type="match status" value="1"/>
</dbReference>
<evidence type="ECO:0000313" key="3">
    <source>
        <dbReference type="Proteomes" id="UP001597512"/>
    </source>
</evidence>
<proteinExistence type="predicted"/>
<gene>
    <name evidence="2" type="ORF">ACFS25_26425</name>
</gene>
<accession>A0ABW6APQ3</accession>
<dbReference type="PANTHER" id="PTHR33840">
    <property type="match status" value="1"/>
</dbReference>
<keyword evidence="3" id="KW-1185">Reference proteome</keyword>
<sequence>MSKKIIVCSDGTWNDPEQLDRGSLVPTNVVKLARALALAEQPDQKIFYDPGIGTGNLIDRWTGGLTGKGLIKNLFDCYGFIAQHYEPGDKIYLFGFSRGAYTVRSLSGLISRFGIDKSLSQQQLAKATTSAATGHVAETRTDEIPNELQSIQHQYEQYKREATAEKKDEVLNEFKNKTDCYEPEIEMIGVWDTVGSLGIPLPLPRFRYLTMFNAWLEGLVLGKYRFLNVQLNARVHGAYHALAIDENRKAFLPTLWKKDPIAPPEQILEQVWFAGIHSNVGGGYADAGLSDNALLWMVNRAQRHGLVFSEPYLSRRVNPDSFYGELRDERKKWTKKLLFTPCRRPIAQLCEEAGIRVVIAQSACKRVESAICKKVYRLPEGLGPAEFEPDF</sequence>
<dbReference type="RefSeq" id="WP_381507237.1">
    <property type="nucleotide sequence ID" value="NZ_JBHUOM010000025.1"/>
</dbReference>
<feature type="domain" description="T6SS Phospholipase effector Tle1-like catalytic" evidence="1">
    <location>
        <begin position="3"/>
        <end position="299"/>
    </location>
</feature>
<name>A0ABW6APQ3_9BACT</name>
<protein>
    <submittedName>
        <fullName evidence="2">DUF2235 domain-containing protein</fullName>
    </submittedName>
</protein>
<evidence type="ECO:0000259" key="1">
    <source>
        <dbReference type="Pfam" id="PF09994"/>
    </source>
</evidence>
<dbReference type="PANTHER" id="PTHR33840:SF1">
    <property type="entry name" value="TLE1 PHOSPHOLIPASE DOMAIN-CONTAINING PROTEIN"/>
    <property type="match status" value="1"/>
</dbReference>